<keyword evidence="3" id="KW-1185">Reference proteome</keyword>
<name>A0A370BF57_9ACTN</name>
<accession>A0A370BF57</accession>
<dbReference type="Proteomes" id="UP000253741">
    <property type="component" value="Unassembled WGS sequence"/>
</dbReference>
<evidence type="ECO:0000313" key="2">
    <source>
        <dbReference type="EMBL" id="RDG38336.1"/>
    </source>
</evidence>
<dbReference type="EMBL" id="QQNA01000061">
    <property type="protein sequence ID" value="RDG38336.1"/>
    <property type="molecule type" value="Genomic_DNA"/>
</dbReference>
<dbReference type="OrthoDB" id="4330198at2"/>
<dbReference type="RefSeq" id="WP_114623370.1">
    <property type="nucleotide sequence ID" value="NZ_QQNA01000061.1"/>
</dbReference>
<proteinExistence type="predicted"/>
<dbReference type="AlphaFoldDB" id="A0A370BF57"/>
<reference evidence="2 3" key="1">
    <citation type="submission" date="2018-07" db="EMBL/GenBank/DDBJ databases">
        <title>Streptomyces species from bats.</title>
        <authorList>
            <person name="Dunlap C."/>
        </authorList>
    </citation>
    <scope>NUCLEOTIDE SEQUENCE [LARGE SCALE GENOMIC DNA]</scope>
    <source>
        <strain evidence="2 3">AC230</strain>
    </source>
</reference>
<sequence length="72" mass="8321">MPSSPSRQDPLRAPTTTDAPHARPQHHDIFLEPRYTVELPPLHEAEGDEEPTMESLFERPQGRRRTPIQRRG</sequence>
<organism evidence="2 3">
    <name type="scientific">Streptomyces corynorhini</name>
    <dbReference type="NCBI Taxonomy" id="2282652"/>
    <lineage>
        <taxon>Bacteria</taxon>
        <taxon>Bacillati</taxon>
        <taxon>Actinomycetota</taxon>
        <taxon>Actinomycetes</taxon>
        <taxon>Kitasatosporales</taxon>
        <taxon>Streptomycetaceae</taxon>
        <taxon>Streptomyces</taxon>
    </lineage>
</organism>
<gene>
    <name evidence="2" type="ORF">DVH02_09795</name>
</gene>
<feature type="compositionally biased region" description="Basic residues" evidence="1">
    <location>
        <begin position="62"/>
        <end position="72"/>
    </location>
</feature>
<comment type="caution">
    <text evidence="2">The sequence shown here is derived from an EMBL/GenBank/DDBJ whole genome shotgun (WGS) entry which is preliminary data.</text>
</comment>
<protein>
    <submittedName>
        <fullName evidence="2">Uncharacterized protein</fullName>
    </submittedName>
</protein>
<feature type="region of interest" description="Disordered" evidence="1">
    <location>
        <begin position="1"/>
        <end position="72"/>
    </location>
</feature>
<evidence type="ECO:0000313" key="3">
    <source>
        <dbReference type="Proteomes" id="UP000253741"/>
    </source>
</evidence>
<evidence type="ECO:0000256" key="1">
    <source>
        <dbReference type="SAM" id="MobiDB-lite"/>
    </source>
</evidence>